<dbReference type="AlphaFoldDB" id="X1GZ75"/>
<evidence type="ECO:0000313" key="1">
    <source>
        <dbReference type="EMBL" id="GAH63216.1"/>
    </source>
</evidence>
<gene>
    <name evidence="1" type="ORF">S03H2_52036</name>
</gene>
<organism evidence="1">
    <name type="scientific">marine sediment metagenome</name>
    <dbReference type="NCBI Taxonomy" id="412755"/>
    <lineage>
        <taxon>unclassified sequences</taxon>
        <taxon>metagenomes</taxon>
        <taxon>ecological metagenomes</taxon>
    </lineage>
</organism>
<feature type="non-terminal residue" evidence="1">
    <location>
        <position position="1"/>
    </location>
</feature>
<reference evidence="1" key="1">
    <citation type="journal article" date="2014" name="Front. Microbiol.">
        <title>High frequency of phylogenetically diverse reductive dehalogenase-homologous genes in deep subseafloor sedimentary metagenomes.</title>
        <authorList>
            <person name="Kawai M."/>
            <person name="Futagami T."/>
            <person name="Toyoda A."/>
            <person name="Takaki Y."/>
            <person name="Nishi S."/>
            <person name="Hori S."/>
            <person name="Arai W."/>
            <person name="Tsubouchi T."/>
            <person name="Morono Y."/>
            <person name="Uchiyama I."/>
            <person name="Ito T."/>
            <person name="Fujiyama A."/>
            <person name="Inagaki F."/>
            <person name="Takami H."/>
        </authorList>
    </citation>
    <scope>NUCLEOTIDE SEQUENCE</scope>
    <source>
        <strain evidence="1">Expedition CK06-06</strain>
    </source>
</reference>
<sequence length="39" mass="4544">TMYVQTNKNTSKSGKTYKSVLLCHKYRETVKLRPRLSAL</sequence>
<name>X1GZ75_9ZZZZ</name>
<dbReference type="EMBL" id="BARU01033046">
    <property type="protein sequence ID" value="GAH63216.1"/>
    <property type="molecule type" value="Genomic_DNA"/>
</dbReference>
<protein>
    <submittedName>
        <fullName evidence="1">Uncharacterized protein</fullName>
    </submittedName>
</protein>
<comment type="caution">
    <text evidence="1">The sequence shown here is derived from an EMBL/GenBank/DDBJ whole genome shotgun (WGS) entry which is preliminary data.</text>
</comment>
<proteinExistence type="predicted"/>
<accession>X1GZ75</accession>